<name>A0ABQ8KBH6_9APHY</name>
<accession>A0ABQ8KBH6</accession>
<organism evidence="2 3">
    <name type="scientific">Rhodofomes roseus</name>
    <dbReference type="NCBI Taxonomy" id="34475"/>
    <lineage>
        <taxon>Eukaryota</taxon>
        <taxon>Fungi</taxon>
        <taxon>Dikarya</taxon>
        <taxon>Basidiomycota</taxon>
        <taxon>Agaricomycotina</taxon>
        <taxon>Agaricomycetes</taxon>
        <taxon>Polyporales</taxon>
        <taxon>Rhodofomes</taxon>
    </lineage>
</organism>
<evidence type="ECO:0000313" key="3">
    <source>
        <dbReference type="Proteomes" id="UP000814176"/>
    </source>
</evidence>
<feature type="region of interest" description="Disordered" evidence="1">
    <location>
        <begin position="16"/>
        <end position="46"/>
    </location>
</feature>
<proteinExistence type="predicted"/>
<feature type="compositionally biased region" description="Polar residues" evidence="1">
    <location>
        <begin position="35"/>
        <end position="46"/>
    </location>
</feature>
<keyword evidence="3" id="KW-1185">Reference proteome</keyword>
<comment type="caution">
    <text evidence="2">The sequence shown here is derived from an EMBL/GenBank/DDBJ whole genome shotgun (WGS) entry which is preliminary data.</text>
</comment>
<protein>
    <submittedName>
        <fullName evidence="2">Uncharacterized protein</fullName>
    </submittedName>
</protein>
<evidence type="ECO:0000256" key="1">
    <source>
        <dbReference type="SAM" id="MobiDB-lite"/>
    </source>
</evidence>
<dbReference type="RefSeq" id="XP_047777386.1">
    <property type="nucleotide sequence ID" value="XM_047924215.1"/>
</dbReference>
<dbReference type="GeneID" id="72004947"/>
<gene>
    <name evidence="2" type="ORF">C8Q71DRAFT_767166</name>
</gene>
<dbReference type="Proteomes" id="UP000814176">
    <property type="component" value="Unassembled WGS sequence"/>
</dbReference>
<sequence>MKDTFSAMLLSFSCTSTTSRIPSRPPTASLRGGKTSATPSVTSSTRLKTARPVIPAAVDLTLGLGSAGLLVELRASNSEVPASQWTSECSSSESACGRTAREVDALRVEDEGGLRNLGSPELAGWSSPELRASDPGVPAGRRVSECSSSECACGPTSCEVNFPRIEDRLRDLGICREGEGYPSAVEAGLAGLGACAGVEG</sequence>
<dbReference type="EMBL" id="JADCUA010000014">
    <property type="protein sequence ID" value="KAH9834900.1"/>
    <property type="molecule type" value="Genomic_DNA"/>
</dbReference>
<evidence type="ECO:0000313" key="2">
    <source>
        <dbReference type="EMBL" id="KAH9834900.1"/>
    </source>
</evidence>
<reference evidence="2 3" key="1">
    <citation type="journal article" date="2021" name="Environ. Microbiol.">
        <title>Gene family expansions and transcriptome signatures uncover fungal adaptations to wood decay.</title>
        <authorList>
            <person name="Hage H."/>
            <person name="Miyauchi S."/>
            <person name="Viragh M."/>
            <person name="Drula E."/>
            <person name="Min B."/>
            <person name="Chaduli D."/>
            <person name="Navarro D."/>
            <person name="Favel A."/>
            <person name="Norest M."/>
            <person name="Lesage-Meessen L."/>
            <person name="Balint B."/>
            <person name="Merenyi Z."/>
            <person name="de Eugenio L."/>
            <person name="Morin E."/>
            <person name="Martinez A.T."/>
            <person name="Baldrian P."/>
            <person name="Stursova M."/>
            <person name="Martinez M.J."/>
            <person name="Novotny C."/>
            <person name="Magnuson J.K."/>
            <person name="Spatafora J.W."/>
            <person name="Maurice S."/>
            <person name="Pangilinan J."/>
            <person name="Andreopoulos W."/>
            <person name="LaButti K."/>
            <person name="Hundley H."/>
            <person name="Na H."/>
            <person name="Kuo A."/>
            <person name="Barry K."/>
            <person name="Lipzen A."/>
            <person name="Henrissat B."/>
            <person name="Riley R."/>
            <person name="Ahrendt S."/>
            <person name="Nagy L.G."/>
            <person name="Grigoriev I.V."/>
            <person name="Martin F."/>
            <person name="Rosso M.N."/>
        </authorList>
    </citation>
    <scope>NUCLEOTIDE SEQUENCE [LARGE SCALE GENOMIC DNA]</scope>
    <source>
        <strain evidence="2 3">CIRM-BRFM 1785</strain>
    </source>
</reference>